<dbReference type="EMBL" id="JBHULM010000007">
    <property type="protein sequence ID" value="MFD2541425.1"/>
    <property type="molecule type" value="Genomic_DNA"/>
</dbReference>
<comment type="caution">
    <text evidence="1">The sequence shown here is derived from an EMBL/GenBank/DDBJ whole genome shotgun (WGS) entry which is preliminary data.</text>
</comment>
<evidence type="ECO:0000313" key="1">
    <source>
        <dbReference type="EMBL" id="MFD2541425.1"/>
    </source>
</evidence>
<evidence type="ECO:0008006" key="3">
    <source>
        <dbReference type="Google" id="ProtNLM"/>
    </source>
</evidence>
<gene>
    <name evidence="1" type="ORF">ACFSSB_03775</name>
</gene>
<evidence type="ECO:0000313" key="2">
    <source>
        <dbReference type="Proteomes" id="UP001597467"/>
    </source>
</evidence>
<accession>A0ABW5JZM5</accession>
<dbReference type="Proteomes" id="UP001597467">
    <property type="component" value="Unassembled WGS sequence"/>
</dbReference>
<dbReference type="RefSeq" id="WP_379901120.1">
    <property type="nucleotide sequence ID" value="NZ_JBHULM010000007.1"/>
</dbReference>
<keyword evidence="2" id="KW-1185">Reference proteome</keyword>
<reference evidence="2" key="1">
    <citation type="journal article" date="2019" name="Int. J. Syst. Evol. Microbiol.">
        <title>The Global Catalogue of Microorganisms (GCM) 10K type strain sequencing project: providing services to taxonomists for standard genome sequencing and annotation.</title>
        <authorList>
            <consortium name="The Broad Institute Genomics Platform"/>
            <consortium name="The Broad Institute Genome Sequencing Center for Infectious Disease"/>
            <person name="Wu L."/>
            <person name="Ma J."/>
        </authorList>
    </citation>
    <scope>NUCLEOTIDE SEQUENCE [LARGE SCALE GENOMIC DNA]</scope>
    <source>
        <strain evidence="2">KCTC 42808</strain>
    </source>
</reference>
<proteinExistence type="predicted"/>
<protein>
    <recommendedName>
        <fullName evidence="3">Transposase</fullName>
    </recommendedName>
</protein>
<organism evidence="1 2">
    <name type="scientific">Lacinutrix gracilariae</name>
    <dbReference type="NCBI Taxonomy" id="1747198"/>
    <lineage>
        <taxon>Bacteria</taxon>
        <taxon>Pseudomonadati</taxon>
        <taxon>Bacteroidota</taxon>
        <taxon>Flavobacteriia</taxon>
        <taxon>Flavobacteriales</taxon>
        <taxon>Flavobacteriaceae</taxon>
        <taxon>Lacinutrix</taxon>
    </lineage>
</organism>
<sequence length="44" mass="5127">MRTLAKLSKKVSGIVEEQNLINRHVIRFCNSNTTLWKGTKRFAH</sequence>
<name>A0ABW5JZM5_9FLAO</name>